<dbReference type="InterPro" id="IPR005958">
    <property type="entry name" value="TyrNic_aminoTrfase"/>
</dbReference>
<dbReference type="InterPro" id="IPR015424">
    <property type="entry name" value="PyrdxlP-dep_Trfase"/>
</dbReference>
<sequence length="425" mass="46489">MLDSLPKDKSLAANGCEDKTWKVVASSAAKNCKNYIRDIVDNLALEPNRDKAVIALSLGDPTVYGNLKPSPETVQAILEAVQGGVCNGYGPCVGTDGARKAVANYLSFDGVNFEAKDVILCSGCSSSLDLCVTVLADPNKGHNIIIPKPGFPIYRTLAESLGVEVKTYNLLPEEGWNIDLLHLEAQIDDNTAAIVVNNPSNPCGSVFDESHLKDILEIASKHKIPIIADEIYERLVFPETRFVSAASIDADVPILICGGLAKRFLVPGWRMGWIVIHDPVGAFDPDIRKGLASLSQKTIGSNSLAQGALPAILKLTPQSFYDDLVNILYDNAKLTFEALSNIAGLVPYMPEGTMYMMVKIELEHFPEFHSGLDFMQRLMEEESVFCLPGECFGISEFMRLVITIPSELIQEACNRMSEFCGRYYT</sequence>
<keyword evidence="7" id="KW-0032">Aminotransferase</keyword>
<dbReference type="Proteomes" id="UP000801492">
    <property type="component" value="Unassembled WGS sequence"/>
</dbReference>
<comment type="cofactor">
    <cofactor evidence="1 13 14">
        <name>pyridoxal 5'-phosphate</name>
        <dbReference type="ChEBI" id="CHEBI:597326"/>
    </cofactor>
</comment>
<comment type="function">
    <text evidence="13">Transaminase involved in tyrosine breakdown. Converts tyrosine to p-hydroxyphenylpyruvate.</text>
</comment>
<keyword evidence="8" id="KW-0808">Transferase</keyword>
<keyword evidence="17" id="KW-1185">Reference proteome</keyword>
<gene>
    <name evidence="16" type="ORF">ILUMI_13954</name>
</gene>
<comment type="similarity">
    <text evidence="3 13">Belongs to the class-I pyridoxal-phosphate-dependent aminotransferase family.</text>
</comment>
<evidence type="ECO:0000256" key="9">
    <source>
        <dbReference type="ARBA" id="ARBA00022878"/>
    </source>
</evidence>
<comment type="catalytic activity">
    <reaction evidence="12 13">
        <text>L-tyrosine + 2-oxoglutarate = 3-(4-hydroxyphenyl)pyruvate + L-glutamate</text>
        <dbReference type="Rhea" id="RHEA:15093"/>
        <dbReference type="ChEBI" id="CHEBI:16810"/>
        <dbReference type="ChEBI" id="CHEBI:29985"/>
        <dbReference type="ChEBI" id="CHEBI:36242"/>
        <dbReference type="ChEBI" id="CHEBI:58315"/>
        <dbReference type="EC" id="2.6.1.5"/>
    </reaction>
</comment>
<keyword evidence="10 13" id="KW-0663">Pyridoxal phosphate</keyword>
<dbReference type="Gene3D" id="3.90.1150.10">
    <property type="entry name" value="Aspartate Aminotransferase, domain 1"/>
    <property type="match status" value="1"/>
</dbReference>
<dbReference type="AlphaFoldDB" id="A0A8K0CZN8"/>
<evidence type="ECO:0000256" key="6">
    <source>
        <dbReference type="ARBA" id="ARBA00015959"/>
    </source>
</evidence>
<keyword evidence="11" id="KW-0585">Phenylalanine catabolism</keyword>
<keyword evidence="9" id="KW-0828">Tyrosine catabolism</keyword>
<dbReference type="InterPro" id="IPR004839">
    <property type="entry name" value="Aminotransferase_I/II_large"/>
</dbReference>
<comment type="subunit">
    <text evidence="4 13">Homodimer.</text>
</comment>
<reference evidence="16" key="1">
    <citation type="submission" date="2019-08" db="EMBL/GenBank/DDBJ databases">
        <title>The genome of the North American firefly Photinus pyralis.</title>
        <authorList>
            <consortium name="Photinus pyralis genome working group"/>
            <person name="Fallon T.R."/>
            <person name="Sander Lower S.E."/>
            <person name="Weng J.-K."/>
        </authorList>
    </citation>
    <scope>NUCLEOTIDE SEQUENCE</scope>
    <source>
        <strain evidence="16">TRF0915ILg1</strain>
        <tissue evidence="16">Whole body</tissue>
    </source>
</reference>
<comment type="pathway">
    <text evidence="2 13">Amino-acid degradation; L-phenylalanine degradation; acetoacetate and fumarate from L-phenylalanine: step 2/6.</text>
</comment>
<dbReference type="InterPro" id="IPR015422">
    <property type="entry name" value="PyrdxlP-dep_Trfase_small"/>
</dbReference>
<dbReference type="OrthoDB" id="7042322at2759"/>
<organism evidence="16 17">
    <name type="scientific">Ignelater luminosus</name>
    <name type="common">Cucubano</name>
    <name type="synonym">Pyrophorus luminosus</name>
    <dbReference type="NCBI Taxonomy" id="2038154"/>
    <lineage>
        <taxon>Eukaryota</taxon>
        <taxon>Metazoa</taxon>
        <taxon>Ecdysozoa</taxon>
        <taxon>Arthropoda</taxon>
        <taxon>Hexapoda</taxon>
        <taxon>Insecta</taxon>
        <taxon>Pterygota</taxon>
        <taxon>Neoptera</taxon>
        <taxon>Endopterygota</taxon>
        <taxon>Coleoptera</taxon>
        <taxon>Polyphaga</taxon>
        <taxon>Elateriformia</taxon>
        <taxon>Elateroidea</taxon>
        <taxon>Elateridae</taxon>
        <taxon>Agrypninae</taxon>
        <taxon>Pyrophorini</taxon>
        <taxon>Ignelater</taxon>
    </lineage>
</organism>
<evidence type="ECO:0000256" key="1">
    <source>
        <dbReference type="ARBA" id="ARBA00001933"/>
    </source>
</evidence>
<comment type="caution">
    <text evidence="16">The sequence shown here is derived from an EMBL/GenBank/DDBJ whole genome shotgun (WGS) entry which is preliminary data.</text>
</comment>
<evidence type="ECO:0000256" key="3">
    <source>
        <dbReference type="ARBA" id="ARBA00007441"/>
    </source>
</evidence>
<dbReference type="InterPro" id="IPR004838">
    <property type="entry name" value="NHTrfase_class1_PyrdxlP-BS"/>
</dbReference>
<dbReference type="CDD" id="cd00609">
    <property type="entry name" value="AAT_like"/>
    <property type="match status" value="1"/>
</dbReference>
<dbReference type="UniPathway" id="UPA00139">
    <property type="reaction ID" value="UER00338"/>
</dbReference>
<evidence type="ECO:0000313" key="17">
    <source>
        <dbReference type="Proteomes" id="UP000801492"/>
    </source>
</evidence>
<dbReference type="NCBIfam" id="TIGR01265">
    <property type="entry name" value="tyr_nico_aTase"/>
    <property type="match status" value="1"/>
</dbReference>
<dbReference type="PANTHER" id="PTHR45744">
    <property type="entry name" value="TYROSINE AMINOTRANSFERASE"/>
    <property type="match status" value="1"/>
</dbReference>
<evidence type="ECO:0000256" key="11">
    <source>
        <dbReference type="ARBA" id="ARBA00023232"/>
    </source>
</evidence>
<evidence type="ECO:0000259" key="15">
    <source>
        <dbReference type="Pfam" id="PF00155"/>
    </source>
</evidence>
<name>A0A8K0CZN8_IGNLU</name>
<evidence type="ECO:0000313" key="16">
    <source>
        <dbReference type="EMBL" id="KAF2892210.1"/>
    </source>
</evidence>
<dbReference type="GO" id="GO:0004838">
    <property type="term" value="F:L-tyrosine-2-oxoglutarate transaminase activity"/>
    <property type="evidence" value="ECO:0007669"/>
    <property type="project" value="UniProtKB-UniRule"/>
</dbReference>
<dbReference type="PROSITE" id="PS00105">
    <property type="entry name" value="AA_TRANSFER_CLASS_1"/>
    <property type="match status" value="1"/>
</dbReference>
<feature type="domain" description="Aminotransferase class I/classII large" evidence="15">
    <location>
        <begin position="53"/>
        <end position="415"/>
    </location>
</feature>
<evidence type="ECO:0000256" key="7">
    <source>
        <dbReference type="ARBA" id="ARBA00022576"/>
    </source>
</evidence>
<evidence type="ECO:0000256" key="13">
    <source>
        <dbReference type="PIRNR" id="PIRNR000517"/>
    </source>
</evidence>
<feature type="modified residue" description="N6-(pyridoxal phosphate)lysine" evidence="14">
    <location>
        <position position="262"/>
    </location>
</feature>
<dbReference type="InterPro" id="IPR005957">
    <property type="entry name" value="Tyrosine_aminoTrfase"/>
</dbReference>
<evidence type="ECO:0000256" key="4">
    <source>
        <dbReference type="ARBA" id="ARBA00011738"/>
    </source>
</evidence>
<dbReference type="PRINTS" id="PR00753">
    <property type="entry name" value="ACCSYNTHASE"/>
</dbReference>
<dbReference type="GO" id="GO:0006559">
    <property type="term" value="P:L-phenylalanine catabolic process"/>
    <property type="evidence" value="ECO:0007669"/>
    <property type="project" value="UniProtKB-UniRule"/>
</dbReference>
<dbReference type="EMBL" id="VTPC01008868">
    <property type="protein sequence ID" value="KAF2892210.1"/>
    <property type="molecule type" value="Genomic_DNA"/>
</dbReference>
<accession>A0A8K0CZN8</accession>
<dbReference type="SUPFAM" id="SSF53383">
    <property type="entry name" value="PLP-dependent transferases"/>
    <property type="match status" value="1"/>
</dbReference>
<dbReference type="GO" id="GO:0030170">
    <property type="term" value="F:pyridoxal phosphate binding"/>
    <property type="evidence" value="ECO:0007669"/>
    <property type="project" value="InterPro"/>
</dbReference>
<dbReference type="Gene3D" id="3.40.640.10">
    <property type="entry name" value="Type I PLP-dependent aspartate aminotransferase-like (Major domain)"/>
    <property type="match status" value="1"/>
</dbReference>
<dbReference type="GO" id="GO:0006572">
    <property type="term" value="P:L-tyrosine catabolic process"/>
    <property type="evidence" value="ECO:0007669"/>
    <property type="project" value="UniProtKB-KW"/>
</dbReference>
<dbReference type="NCBIfam" id="TIGR01264">
    <property type="entry name" value="tyr_amTase_E"/>
    <property type="match status" value="1"/>
</dbReference>
<dbReference type="EC" id="2.6.1.5" evidence="5 13"/>
<dbReference type="InterPro" id="IPR015421">
    <property type="entry name" value="PyrdxlP-dep_Trfase_major"/>
</dbReference>
<evidence type="ECO:0000256" key="14">
    <source>
        <dbReference type="PIRSR" id="PIRSR000517-1"/>
    </source>
</evidence>
<evidence type="ECO:0000256" key="5">
    <source>
        <dbReference type="ARBA" id="ARBA00012749"/>
    </source>
</evidence>
<dbReference type="Pfam" id="PF00155">
    <property type="entry name" value="Aminotran_1_2"/>
    <property type="match status" value="1"/>
</dbReference>
<dbReference type="PIRSF" id="PIRSF000517">
    <property type="entry name" value="Tyr_transaminase"/>
    <property type="match status" value="1"/>
</dbReference>
<proteinExistence type="inferred from homology"/>
<evidence type="ECO:0000256" key="2">
    <source>
        <dbReference type="ARBA" id="ARBA00005203"/>
    </source>
</evidence>
<protein>
    <recommendedName>
        <fullName evidence="6 13">Tyrosine aminotransferase</fullName>
        <shortName evidence="13">TAT</shortName>
        <ecNumber evidence="5 13">2.6.1.5</ecNumber>
    </recommendedName>
</protein>
<dbReference type="PANTHER" id="PTHR45744:SF2">
    <property type="entry name" value="TYROSINE AMINOTRANSFERASE"/>
    <property type="match status" value="1"/>
</dbReference>
<evidence type="ECO:0000256" key="12">
    <source>
        <dbReference type="ARBA" id="ARBA00047798"/>
    </source>
</evidence>
<evidence type="ECO:0000256" key="8">
    <source>
        <dbReference type="ARBA" id="ARBA00022679"/>
    </source>
</evidence>
<evidence type="ECO:0000256" key="10">
    <source>
        <dbReference type="ARBA" id="ARBA00022898"/>
    </source>
</evidence>